<keyword evidence="7" id="KW-1185">Reference proteome</keyword>
<protein>
    <submittedName>
        <fullName evidence="6">Uncharacterized protein</fullName>
    </submittedName>
</protein>
<evidence type="ECO:0000256" key="2">
    <source>
        <dbReference type="ARBA" id="ARBA00005254"/>
    </source>
</evidence>
<proteinExistence type="inferred from homology"/>
<keyword evidence="3" id="KW-0276">Fatty acid metabolism</keyword>
<evidence type="ECO:0000256" key="5">
    <source>
        <dbReference type="ARBA" id="ARBA00023235"/>
    </source>
</evidence>
<dbReference type="EMBL" id="DUZY01000004">
    <property type="protein sequence ID" value="DAD35426.1"/>
    <property type="molecule type" value="Genomic_DNA"/>
</dbReference>
<evidence type="ECO:0000256" key="4">
    <source>
        <dbReference type="ARBA" id="ARBA00023098"/>
    </source>
</evidence>
<dbReference type="UniPathway" id="UPA00659"/>
<dbReference type="GO" id="GO:0006635">
    <property type="term" value="P:fatty acid beta-oxidation"/>
    <property type="evidence" value="ECO:0007669"/>
    <property type="project" value="UniProtKB-UniPathway"/>
</dbReference>
<dbReference type="Gene3D" id="3.90.226.10">
    <property type="entry name" value="2-enoyl-CoA Hydratase, Chain A, domain 1"/>
    <property type="match status" value="1"/>
</dbReference>
<dbReference type="GO" id="GO:0016853">
    <property type="term" value="F:isomerase activity"/>
    <property type="evidence" value="ECO:0007669"/>
    <property type="project" value="UniProtKB-KW"/>
</dbReference>
<evidence type="ECO:0000313" key="7">
    <source>
        <dbReference type="Proteomes" id="UP000607653"/>
    </source>
</evidence>
<comment type="pathway">
    <text evidence="1">Lipid metabolism; fatty acid beta-oxidation.</text>
</comment>
<evidence type="ECO:0000256" key="1">
    <source>
        <dbReference type="ARBA" id="ARBA00005005"/>
    </source>
</evidence>
<dbReference type="Proteomes" id="UP000607653">
    <property type="component" value="Unassembled WGS sequence"/>
</dbReference>
<comment type="caution">
    <text evidence="6">The sequence shown here is derived from an EMBL/GenBank/DDBJ whole genome shotgun (WGS) entry which is preliminary data.</text>
</comment>
<gene>
    <name evidence="6" type="ORF">HUJ06_006066</name>
</gene>
<keyword evidence="4" id="KW-0443">Lipid metabolism</keyword>
<dbReference type="InterPro" id="IPR029045">
    <property type="entry name" value="ClpP/crotonase-like_dom_sf"/>
</dbReference>
<comment type="similarity">
    <text evidence="2">Belongs to the enoyl-CoA hydratase/isomerase family.</text>
</comment>
<accession>A0A822YXF0</accession>
<dbReference type="AlphaFoldDB" id="A0A822YXF0"/>
<keyword evidence="5" id="KW-0413">Isomerase</keyword>
<reference evidence="6 7" key="1">
    <citation type="journal article" date="2020" name="Mol. Biol. Evol.">
        <title>Distinct Expression and Methylation Patterns for Genes with Different Fates following a Single Whole-Genome Duplication in Flowering Plants.</title>
        <authorList>
            <person name="Shi T."/>
            <person name="Rahmani R.S."/>
            <person name="Gugger P.F."/>
            <person name="Wang M."/>
            <person name="Li H."/>
            <person name="Zhang Y."/>
            <person name="Li Z."/>
            <person name="Wang Q."/>
            <person name="Van de Peer Y."/>
            <person name="Marchal K."/>
            <person name="Chen J."/>
        </authorList>
    </citation>
    <scope>NUCLEOTIDE SEQUENCE [LARGE SCALE GENOMIC DNA]</scope>
    <source>
        <tissue evidence="6">Leaf</tissue>
    </source>
</reference>
<name>A0A822YXF0_NELNU</name>
<dbReference type="PANTHER" id="PTHR43149:SF1">
    <property type="entry name" value="DELTA(3,5)-DELTA(2,4)-DIENOYL-COA ISOMERASE, MITOCHONDRIAL"/>
    <property type="match status" value="1"/>
</dbReference>
<evidence type="ECO:0000256" key="3">
    <source>
        <dbReference type="ARBA" id="ARBA00022832"/>
    </source>
</evidence>
<dbReference type="Gene3D" id="1.10.12.10">
    <property type="entry name" value="Lyase 2-enoyl-coa Hydratase, Chain A, domain 2"/>
    <property type="match status" value="1"/>
</dbReference>
<dbReference type="SUPFAM" id="SSF52096">
    <property type="entry name" value="ClpP/crotonase"/>
    <property type="match status" value="1"/>
</dbReference>
<sequence>MACDIRYCTKDVFFSVKELALTGRRFSALEAKSMGLVSTVFRSKTEMDERIRAIAEGAGSLPWIGLDYVATWNSAMLLSDDLPEAVLTHIQKRKPILTWL</sequence>
<evidence type="ECO:0000313" key="6">
    <source>
        <dbReference type="EMBL" id="DAD35426.1"/>
    </source>
</evidence>
<dbReference type="PANTHER" id="PTHR43149">
    <property type="entry name" value="ENOYL-COA HYDRATASE"/>
    <property type="match status" value="1"/>
</dbReference>
<organism evidence="6 7">
    <name type="scientific">Nelumbo nucifera</name>
    <name type="common">Sacred lotus</name>
    <dbReference type="NCBI Taxonomy" id="4432"/>
    <lineage>
        <taxon>Eukaryota</taxon>
        <taxon>Viridiplantae</taxon>
        <taxon>Streptophyta</taxon>
        <taxon>Embryophyta</taxon>
        <taxon>Tracheophyta</taxon>
        <taxon>Spermatophyta</taxon>
        <taxon>Magnoliopsida</taxon>
        <taxon>Proteales</taxon>
        <taxon>Nelumbonaceae</taxon>
        <taxon>Nelumbo</taxon>
    </lineage>
</organism>
<dbReference type="InterPro" id="IPR045002">
    <property type="entry name" value="Ech1-like"/>
</dbReference>
<dbReference type="InterPro" id="IPR014748">
    <property type="entry name" value="Enoyl-CoA_hydra_C"/>
</dbReference>